<organism evidence="1 2">
    <name type="scientific">Bifidobacterium asteroides DSM 20089</name>
    <dbReference type="NCBI Taxonomy" id="1437594"/>
    <lineage>
        <taxon>Bacteria</taxon>
        <taxon>Bacillati</taxon>
        <taxon>Actinomycetota</taxon>
        <taxon>Actinomycetes</taxon>
        <taxon>Bifidobacteriales</taxon>
        <taxon>Bifidobacteriaceae</taxon>
        <taxon>Bifidobacterium</taxon>
    </lineage>
</organism>
<gene>
    <name evidence="1" type="ORF">BA20089_00865</name>
</gene>
<reference evidence="1 2" key="1">
    <citation type="submission" date="2016-10" db="EMBL/GenBank/DDBJ databases">
        <title>The whole genome sequencing and assembly of B. asteroides DSM 20089 strain.</title>
        <authorList>
            <person name="Lee Y.-J."/>
            <person name="Park M.-K."/>
            <person name="Yi H."/>
            <person name="Bahn Y.-S."/>
            <person name="Kim J.F."/>
            <person name="Lee D.-W."/>
        </authorList>
    </citation>
    <scope>NUCLEOTIDE SEQUENCE [LARGE SCALE GENOMIC DNA]</scope>
    <source>
        <strain evidence="1 2">DSM 20089</strain>
    </source>
</reference>
<dbReference type="Gene3D" id="3.40.50.300">
    <property type="entry name" value="P-loop containing nucleotide triphosphate hydrolases"/>
    <property type="match status" value="1"/>
</dbReference>
<dbReference type="SUPFAM" id="SSF52540">
    <property type="entry name" value="P-loop containing nucleoside triphosphate hydrolases"/>
    <property type="match status" value="1"/>
</dbReference>
<evidence type="ECO:0000313" key="2">
    <source>
        <dbReference type="Proteomes" id="UP000224056"/>
    </source>
</evidence>
<dbReference type="GeneID" id="93049930"/>
<evidence type="ECO:0008006" key="3">
    <source>
        <dbReference type="Google" id="ProtNLM"/>
    </source>
</evidence>
<dbReference type="RefSeq" id="WP_015021352.1">
    <property type="nucleotide sequence ID" value="NZ_CP017696.1"/>
</dbReference>
<dbReference type="InterPro" id="IPR027417">
    <property type="entry name" value="P-loop_NTPase"/>
</dbReference>
<dbReference type="EMBL" id="CP017696">
    <property type="protein sequence ID" value="ATO40886.1"/>
    <property type="molecule type" value="Genomic_DNA"/>
</dbReference>
<name>A0AAD0AA06_9BIFI</name>
<dbReference type="AlphaFoldDB" id="A0AAD0AA06"/>
<dbReference type="Pfam" id="PF13671">
    <property type="entry name" value="AAA_33"/>
    <property type="match status" value="1"/>
</dbReference>
<accession>A0AAD0AA06</accession>
<sequence>MTKAVFILGRACSGKTTLALAMAHKARAVYLDKDTMVSEFTRRIMILAGEPEFARDESHYYTNVVRPLEYSSLLAVGSSNLQIGQDVIFDAPFTPYLKDREFLDKVIKKHKWPEQVESYVVYVETTKTELQKRMRARNLNRDSWKLKNWDRYWEGSALPPPEWAGSQLIRYINDAEAEPKTLISSIFPDSV</sequence>
<proteinExistence type="predicted"/>
<protein>
    <recommendedName>
        <fullName evidence="3">ATP-binding protein</fullName>
    </recommendedName>
</protein>
<evidence type="ECO:0000313" key="1">
    <source>
        <dbReference type="EMBL" id="ATO40886.1"/>
    </source>
</evidence>
<dbReference type="Proteomes" id="UP000224056">
    <property type="component" value="Chromosome"/>
</dbReference>